<evidence type="ECO:0000259" key="10">
    <source>
        <dbReference type="PROSITE" id="PS51012"/>
    </source>
</evidence>
<keyword evidence="6 8" id="KW-0472">Membrane</keyword>
<evidence type="ECO:0000256" key="6">
    <source>
        <dbReference type="ARBA" id="ARBA00023136"/>
    </source>
</evidence>
<dbReference type="PANTHER" id="PTHR43038">
    <property type="entry name" value="ATP-BINDING CASSETTE, SUB-FAMILY H, MEMBER 1"/>
    <property type="match status" value="1"/>
</dbReference>
<dbReference type="CDD" id="cd03230">
    <property type="entry name" value="ABC_DR_subfamily_A"/>
    <property type="match status" value="1"/>
</dbReference>
<protein>
    <recommendedName>
        <fullName evidence="13">ABC transporter G family member 23</fullName>
    </recommendedName>
</protein>
<dbReference type="SUPFAM" id="SSF52540">
    <property type="entry name" value="P-loop containing nucleoside triphosphate hydrolases"/>
    <property type="match status" value="1"/>
</dbReference>
<feature type="transmembrane region" description="Helical" evidence="8">
    <location>
        <begin position="618"/>
        <end position="642"/>
    </location>
</feature>
<evidence type="ECO:0000256" key="7">
    <source>
        <dbReference type="SAM" id="MobiDB-lite"/>
    </source>
</evidence>
<dbReference type="InterPro" id="IPR003593">
    <property type="entry name" value="AAA+_ATPase"/>
</dbReference>
<feature type="transmembrane region" description="Helical" evidence="8">
    <location>
        <begin position="728"/>
        <end position="749"/>
    </location>
</feature>
<evidence type="ECO:0008006" key="13">
    <source>
        <dbReference type="Google" id="ProtNLM"/>
    </source>
</evidence>
<dbReference type="PROSITE" id="PS50893">
    <property type="entry name" value="ABC_TRANSPORTER_2"/>
    <property type="match status" value="1"/>
</dbReference>
<organism evidence="11 12">
    <name type="scientific">Orchesella dallaii</name>
    <dbReference type="NCBI Taxonomy" id="48710"/>
    <lineage>
        <taxon>Eukaryota</taxon>
        <taxon>Metazoa</taxon>
        <taxon>Ecdysozoa</taxon>
        <taxon>Arthropoda</taxon>
        <taxon>Hexapoda</taxon>
        <taxon>Collembola</taxon>
        <taxon>Entomobryomorpha</taxon>
        <taxon>Entomobryoidea</taxon>
        <taxon>Orchesellidae</taxon>
        <taxon>Orchesellinae</taxon>
        <taxon>Orchesella</taxon>
    </lineage>
</organism>
<feature type="compositionally biased region" description="Low complexity" evidence="7">
    <location>
        <begin position="318"/>
        <end position="328"/>
    </location>
</feature>
<comment type="subcellular location">
    <subcellularLocation>
        <location evidence="1">Membrane</location>
        <topology evidence="1">Multi-pass membrane protein</topology>
    </subcellularLocation>
</comment>
<feature type="transmembrane region" description="Helical" evidence="8">
    <location>
        <begin position="663"/>
        <end position="687"/>
    </location>
</feature>
<dbReference type="Pfam" id="PF00005">
    <property type="entry name" value="ABC_tran"/>
    <property type="match status" value="1"/>
</dbReference>
<dbReference type="InterPro" id="IPR003439">
    <property type="entry name" value="ABC_transporter-like_ATP-bd"/>
</dbReference>
<dbReference type="PANTHER" id="PTHR43038:SF3">
    <property type="entry name" value="ABC TRANSPORTER G FAMILY MEMBER 20 ISOFORM X1"/>
    <property type="match status" value="1"/>
</dbReference>
<evidence type="ECO:0000259" key="9">
    <source>
        <dbReference type="PROSITE" id="PS50893"/>
    </source>
</evidence>
<keyword evidence="3" id="KW-0547">Nucleotide-binding</keyword>
<accession>A0ABP1PRI9</accession>
<dbReference type="Proteomes" id="UP001642540">
    <property type="component" value="Unassembled WGS sequence"/>
</dbReference>
<feature type="transmembrane region" description="Helical" evidence="8">
    <location>
        <begin position="787"/>
        <end position="809"/>
    </location>
</feature>
<dbReference type="SMART" id="SM00382">
    <property type="entry name" value="AAA"/>
    <property type="match status" value="1"/>
</dbReference>
<feature type="domain" description="ABC transporter" evidence="9">
    <location>
        <begin position="68"/>
        <end position="299"/>
    </location>
</feature>
<keyword evidence="5 8" id="KW-1133">Transmembrane helix</keyword>
<keyword evidence="4" id="KW-0067">ATP-binding</keyword>
<dbReference type="InterPro" id="IPR013525">
    <property type="entry name" value="ABC2_TM"/>
</dbReference>
<dbReference type="InterPro" id="IPR047817">
    <property type="entry name" value="ABC2_TM_bact-type"/>
</dbReference>
<sequence>MAAHANLERRVSIQLDLTQDGVLNNVIVTPGTPTPEEMQSIENSVSAFPIRGSNAPPVSISTSTTPAVSIRQACKSYTPGKPILDNMDMTVPRGTIYGLLGSSGCGKTTILSTIVGLKELDSGDIFVFGSRPGTKGSGIPGRRLGYMPQDIALYEYLTIKEILQYFGRIFGMTATEIDGQTEFLVNFLQLPNRNKKICALSGGQKRRSSLAASLIHDPQLLILDEPTVGLDPLLRESIWNHLYQLVTTRRTTVIITTHYIEEARHSHTVGLMRNGRLLAEKAPDTLLKEHKTHLLEDIVLKLCRKDLSPSLDSHKATNGNGNNNNNGKNGKKNDVVAEALSEISFYSRINKMLPLSRSYKHEMNQDKPEVVGLKFQQTAPIGDAEPTRKRHSSLKRRQSFIDTLSDDMWFRASRIRALTVRNYLNFFRNPVFVLGVVFLPSVQMILTSLIVGQDPQHMRFGVANHEFSGWEERCSKDLKSNVCGADLSCRYLNQLKYQNGDFFDLVPVEKESDAVDEVRLGKMWGYISFPENYSEYVGLRSGHGLFADNETLEGSIVKLRLDMSHYLAGVFMINNLFSSFQEYLKGSISTCGGSPKEVELPFNYSAVYGSVNSRYMEYIIPGALILIIYLITLCSCAVSVIGDRKQGTLDRSRVAGIQTFDIMISYFITEGTTVLFQAALGASILILGFNLEVQGSTVLFLFVCIITGLCGQASGLLIGILCPDEVEALFLGMFFYLPMMLLAGVIWPLEAMPDALRYFSYCLPLTLTCESLRSITSRGLGLLHPKVWPGVAVVSIWTVSFWIIALCIFRSLKKQ</sequence>
<evidence type="ECO:0000256" key="3">
    <source>
        <dbReference type="ARBA" id="ARBA00022741"/>
    </source>
</evidence>
<dbReference type="InterPro" id="IPR027417">
    <property type="entry name" value="P-loop_NTPase"/>
</dbReference>
<keyword evidence="2 8" id="KW-0812">Transmembrane</keyword>
<dbReference type="Pfam" id="PF12698">
    <property type="entry name" value="ABC2_membrane_3"/>
    <property type="match status" value="1"/>
</dbReference>
<name>A0ABP1PRI9_9HEXA</name>
<evidence type="ECO:0000256" key="1">
    <source>
        <dbReference type="ARBA" id="ARBA00004141"/>
    </source>
</evidence>
<feature type="transmembrane region" description="Helical" evidence="8">
    <location>
        <begin position="699"/>
        <end position="721"/>
    </location>
</feature>
<dbReference type="PROSITE" id="PS51012">
    <property type="entry name" value="ABC_TM2"/>
    <property type="match status" value="1"/>
</dbReference>
<dbReference type="Gene3D" id="3.40.50.300">
    <property type="entry name" value="P-loop containing nucleotide triphosphate hydrolases"/>
    <property type="match status" value="1"/>
</dbReference>
<keyword evidence="12" id="KW-1185">Reference proteome</keyword>
<evidence type="ECO:0000256" key="5">
    <source>
        <dbReference type="ARBA" id="ARBA00022989"/>
    </source>
</evidence>
<evidence type="ECO:0000256" key="8">
    <source>
        <dbReference type="SAM" id="Phobius"/>
    </source>
</evidence>
<comment type="caution">
    <text evidence="11">The sequence shown here is derived from an EMBL/GenBank/DDBJ whole genome shotgun (WGS) entry which is preliminary data.</text>
</comment>
<evidence type="ECO:0000313" key="12">
    <source>
        <dbReference type="Proteomes" id="UP001642540"/>
    </source>
</evidence>
<dbReference type="EMBL" id="CAXLJM020000007">
    <property type="protein sequence ID" value="CAL8072809.1"/>
    <property type="molecule type" value="Genomic_DNA"/>
</dbReference>
<reference evidence="11 12" key="1">
    <citation type="submission" date="2024-08" db="EMBL/GenBank/DDBJ databases">
        <authorList>
            <person name="Cucini C."/>
            <person name="Frati F."/>
        </authorList>
    </citation>
    <scope>NUCLEOTIDE SEQUENCE [LARGE SCALE GENOMIC DNA]</scope>
</reference>
<feature type="domain" description="ABC transmembrane type-2" evidence="10">
    <location>
        <begin position="584"/>
        <end position="812"/>
    </location>
</feature>
<gene>
    <name evidence="11" type="ORF">ODALV1_LOCUS2340</name>
</gene>
<evidence type="ECO:0000256" key="4">
    <source>
        <dbReference type="ARBA" id="ARBA00022840"/>
    </source>
</evidence>
<proteinExistence type="predicted"/>
<evidence type="ECO:0000256" key="2">
    <source>
        <dbReference type="ARBA" id="ARBA00022692"/>
    </source>
</evidence>
<feature type="region of interest" description="Disordered" evidence="7">
    <location>
        <begin position="310"/>
        <end position="332"/>
    </location>
</feature>
<evidence type="ECO:0000313" key="11">
    <source>
        <dbReference type="EMBL" id="CAL8072809.1"/>
    </source>
</evidence>